<dbReference type="PANTHER" id="PTHR30627">
    <property type="entry name" value="PEPTIDOGLYCAN D,D-TRANSPEPTIDASE"/>
    <property type="match status" value="1"/>
</dbReference>
<dbReference type="InterPro" id="IPR001460">
    <property type="entry name" value="PCN-bd_Tpept"/>
</dbReference>
<organism evidence="6 8">
    <name type="scientific">[Clostridium] leptum DSM 753</name>
    <dbReference type="NCBI Taxonomy" id="428125"/>
    <lineage>
        <taxon>Bacteria</taxon>
        <taxon>Bacillati</taxon>
        <taxon>Bacillota</taxon>
        <taxon>Clostridia</taxon>
        <taxon>Eubacteriales</taxon>
        <taxon>Oscillospiraceae</taxon>
        <taxon>Oscillospiraceae incertae sedis</taxon>
    </lineage>
</organism>
<proteinExistence type="inferred from homology"/>
<reference evidence="6 8" key="2">
    <citation type="submission" date="2007-08" db="EMBL/GenBank/DDBJ databases">
        <authorList>
            <person name="Fulton L."/>
            <person name="Clifton S."/>
            <person name="Fulton B."/>
            <person name="Xu J."/>
            <person name="Minx P."/>
            <person name="Pepin K.H."/>
            <person name="Johnson M."/>
            <person name="Thiruvilangam P."/>
            <person name="Bhonagiri V."/>
            <person name="Nash W.E."/>
            <person name="Wang C."/>
            <person name="Mardis E.R."/>
            <person name="Wilson R.K."/>
        </authorList>
    </citation>
    <scope>NUCLEOTIDE SEQUENCE [LARGE SCALE GENOMIC DNA]</scope>
    <source>
        <strain evidence="6 8">DSM 753</strain>
    </source>
</reference>
<comment type="subcellular location">
    <subcellularLocation>
        <location evidence="1">Membrane</location>
    </subcellularLocation>
</comment>
<reference evidence="7 9" key="3">
    <citation type="submission" date="2017-07" db="EMBL/GenBank/DDBJ databases">
        <title>Prevalence of linear plasmids in Cutibacterium (Propionibacterium) acnes isolates obtained from prostatic tissue.</title>
        <authorList>
            <person name="Davidsson S."/>
            <person name="Carlsson J."/>
            <person name="Molling P."/>
            <person name="Andren O."/>
            <person name="Andersson S.-O."/>
            <person name="Brzuszkiewicz E."/>
            <person name="Poehlein A."/>
            <person name="Al-Zeer M."/>
            <person name="Brinkmann V."/>
            <person name="Scavenius C."/>
            <person name="Nazipi S."/>
            <person name="Soderquist B."/>
            <person name="Bruggemann H."/>
        </authorList>
    </citation>
    <scope>NUCLEOTIDE SEQUENCE [LARGE SCALE GENOMIC DNA]</scope>
    <source>
        <strain evidence="7 9">DSM 753</strain>
    </source>
</reference>
<name>A7VRP7_9FIRM</name>
<keyword evidence="3" id="KW-0472">Membrane</keyword>
<evidence type="ECO:0000256" key="2">
    <source>
        <dbReference type="ARBA" id="ARBA00007171"/>
    </source>
</evidence>
<accession>A7VRP7</accession>
<dbReference type="Gene3D" id="3.40.710.10">
    <property type="entry name" value="DD-peptidase/beta-lactamase superfamily"/>
    <property type="match status" value="1"/>
</dbReference>
<comment type="similarity">
    <text evidence="2">Belongs to the transpeptidase family.</text>
</comment>
<evidence type="ECO:0000313" key="8">
    <source>
        <dbReference type="Proteomes" id="UP000003490"/>
    </source>
</evidence>
<dbReference type="SUPFAM" id="SSF56519">
    <property type="entry name" value="Penicillin binding protein dimerisation domain"/>
    <property type="match status" value="1"/>
</dbReference>
<dbReference type="eggNOG" id="COG0768">
    <property type="taxonomic scope" value="Bacteria"/>
</dbReference>
<evidence type="ECO:0000256" key="3">
    <source>
        <dbReference type="ARBA" id="ARBA00023136"/>
    </source>
</evidence>
<evidence type="ECO:0000313" key="7">
    <source>
        <dbReference type="EMBL" id="PEQ23633.1"/>
    </source>
</evidence>
<dbReference type="InterPro" id="IPR005311">
    <property type="entry name" value="PBP_dimer"/>
</dbReference>
<comment type="caution">
    <text evidence="6">The sequence shown here is derived from an EMBL/GenBank/DDBJ whole genome shotgun (WGS) entry which is preliminary data.</text>
</comment>
<gene>
    <name evidence="7" type="ORF">CH238_13080</name>
    <name evidence="6" type="ORF">CLOLEP_01231</name>
</gene>
<dbReference type="Pfam" id="PF03717">
    <property type="entry name" value="PBP_dimer"/>
    <property type="match status" value="1"/>
</dbReference>
<evidence type="ECO:0000313" key="9">
    <source>
        <dbReference type="Proteomes" id="UP000220611"/>
    </source>
</evidence>
<feature type="domain" description="Penicillin-binding protein transpeptidase" evidence="4">
    <location>
        <begin position="350"/>
        <end position="674"/>
    </location>
</feature>
<evidence type="ECO:0000313" key="6">
    <source>
        <dbReference type="EMBL" id="EDO61727.1"/>
    </source>
</evidence>
<protein>
    <submittedName>
        <fullName evidence="6">Putative penicillin-binding protein 2</fullName>
    </submittedName>
</protein>
<reference evidence="6 8" key="1">
    <citation type="submission" date="2007-08" db="EMBL/GenBank/DDBJ databases">
        <title>Draft genome sequence of Clostridium leptum (DSM 753).</title>
        <authorList>
            <person name="Sudarsanam P."/>
            <person name="Ley R."/>
            <person name="Guruge J."/>
            <person name="Turnbaugh P.J."/>
            <person name="Mahowald M."/>
            <person name="Liep D."/>
            <person name="Gordon J."/>
        </authorList>
    </citation>
    <scope>NUCLEOTIDE SEQUENCE [LARGE SCALE GENOMIC DNA]</scope>
    <source>
        <strain evidence="6 8">DSM 753</strain>
    </source>
</reference>
<feature type="domain" description="Penicillin-binding protein dimerisation" evidence="5">
    <location>
        <begin position="58"/>
        <end position="304"/>
    </location>
</feature>
<sequence>MEENNKEKKGQSVRVLALVLGILAVFVVFGAQLVNWQLVHGAQYRAQADSTNIYTVKKDASRGEILDANGVSLAVNETGYKVVFNNLYVPKGSLNATILQLVALFESRNEEWIDSFPIVVDENGNFAFKQDDGDGTVDSAISLLKSDYRLQQYATAEECINLMASDQWYDCEGYSNSDKRSILAVRYNMAKTGYNNENKYTFAEGISNEMVAIVSENSQKMPGVSVETYSERKYANGSLATNIVGYIGAIDPDTYEEKKDTGDYQLDSKIGIEGIEAALEDKLVGHRGEQLVEVTPNGTIVSETEKTPATSGNTVYLTIDARLQKIALDALKENVEAAQKEESYGSQCTGSVVVLDVNDFSVLCAQSYPNYDLDKYMNDPQYREDLLLNKDGQNAMWNRCFWQGYPIGSAMKPAVALAALQEGVIDTSTQFRCGYTYYNADMPDFHPLCMGTHGYLNVIEALTVSCNIFFYDTGYNLGIDNMNLYQRKLGLGELTGVEIYESDGTLAGPDEKEDWYGGDTIMAAIGQSDNLITPVQLATYAATIANNGTRLRTHVVDKITDYSRQTVLEETKPEVVEENIFDQEVLETVKGAMRNVVTSPSGTGYYSYGSYEIPIAAKTGTAQTYLPNSNEYDVDNITLIAYAPYDDPQIAIGIIMEHGGKSVYAANVAKAIMDGYFHPETMPEVE</sequence>
<dbReference type="InterPro" id="IPR050515">
    <property type="entry name" value="Beta-lactam/transpept"/>
</dbReference>
<dbReference type="GO" id="GO:0005886">
    <property type="term" value="C:plasma membrane"/>
    <property type="evidence" value="ECO:0007669"/>
    <property type="project" value="TreeGrafter"/>
</dbReference>
<dbReference type="InterPro" id="IPR012338">
    <property type="entry name" value="Beta-lactam/transpept-like"/>
</dbReference>
<dbReference type="Gene3D" id="3.90.1310.10">
    <property type="entry name" value="Penicillin-binding protein 2a (Domain 2)"/>
    <property type="match status" value="1"/>
</dbReference>
<dbReference type="Gene3D" id="1.10.10.1230">
    <property type="entry name" value="Penicillin-binding protein, N-terminal non-catalytic domain, head sub-domain"/>
    <property type="match status" value="1"/>
</dbReference>
<dbReference type="Proteomes" id="UP000003490">
    <property type="component" value="Unassembled WGS sequence"/>
</dbReference>
<dbReference type="InterPro" id="IPR036138">
    <property type="entry name" value="PBP_dimer_sf"/>
</dbReference>
<dbReference type="Pfam" id="PF00905">
    <property type="entry name" value="Transpeptidase"/>
    <property type="match status" value="1"/>
</dbReference>
<evidence type="ECO:0000259" key="5">
    <source>
        <dbReference type="Pfam" id="PF03717"/>
    </source>
</evidence>
<dbReference type="HOGENOM" id="CLU_009289_1_1_9"/>
<dbReference type="EMBL" id="ABCB02000017">
    <property type="protein sequence ID" value="EDO61727.1"/>
    <property type="molecule type" value="Genomic_DNA"/>
</dbReference>
<dbReference type="GO" id="GO:0008658">
    <property type="term" value="F:penicillin binding"/>
    <property type="evidence" value="ECO:0007669"/>
    <property type="project" value="InterPro"/>
</dbReference>
<dbReference type="OrthoDB" id="9757901at2"/>
<evidence type="ECO:0000256" key="1">
    <source>
        <dbReference type="ARBA" id="ARBA00004370"/>
    </source>
</evidence>
<dbReference type="Proteomes" id="UP000220611">
    <property type="component" value="Unassembled WGS sequence"/>
</dbReference>
<dbReference type="AlphaFoldDB" id="A7VRP7"/>
<dbReference type="GO" id="GO:0071555">
    <property type="term" value="P:cell wall organization"/>
    <property type="evidence" value="ECO:0007669"/>
    <property type="project" value="TreeGrafter"/>
</dbReference>
<keyword evidence="9" id="KW-1185">Reference proteome</keyword>
<evidence type="ECO:0000259" key="4">
    <source>
        <dbReference type="Pfam" id="PF00905"/>
    </source>
</evidence>
<dbReference type="SUPFAM" id="SSF56601">
    <property type="entry name" value="beta-lactamase/transpeptidase-like"/>
    <property type="match status" value="1"/>
</dbReference>
<dbReference type="EMBL" id="NOXF01000013">
    <property type="protein sequence ID" value="PEQ23633.1"/>
    <property type="molecule type" value="Genomic_DNA"/>
</dbReference>